<sequence>MGRIRRPPSYSDSFYFTPDDGLLVVYTPAPAPTPTPKKTLKLKIAKRAISFLFHILLISIFETLFFFLFISKSEDMGIQNTINGYVQGVVSQCSAWSKNESAAITDILALFLNASDVLSAAARAGEERRYYNLMLQVQAWVYVLILLLAFAITALAYLIRDVPIKWKSVLVDNVCMIVLLGLYEYFFFRTIIYKYQSLSDSELDGNIVTQLQTQCGLLIE</sequence>
<reference evidence="2" key="1">
    <citation type="journal article" date="2020" name="Nature">
        <title>Giant virus diversity and host interactions through global metagenomics.</title>
        <authorList>
            <person name="Schulz F."/>
            <person name="Roux S."/>
            <person name="Paez-Espino D."/>
            <person name="Jungbluth S."/>
            <person name="Walsh D.A."/>
            <person name="Denef V.J."/>
            <person name="McMahon K.D."/>
            <person name="Konstantinidis K.T."/>
            <person name="Eloe-Fadrosh E.A."/>
            <person name="Kyrpides N.C."/>
            <person name="Woyke T."/>
        </authorList>
    </citation>
    <scope>NUCLEOTIDE SEQUENCE</scope>
    <source>
        <strain evidence="2">GVMAG-M-3300023184-135</strain>
    </source>
</reference>
<evidence type="ECO:0000313" key="2">
    <source>
        <dbReference type="EMBL" id="QHT81047.1"/>
    </source>
</evidence>
<evidence type="ECO:0000256" key="1">
    <source>
        <dbReference type="SAM" id="Phobius"/>
    </source>
</evidence>
<feature type="transmembrane region" description="Helical" evidence="1">
    <location>
        <begin position="48"/>
        <end position="70"/>
    </location>
</feature>
<dbReference type="EMBL" id="MN739976">
    <property type="protein sequence ID" value="QHT81047.1"/>
    <property type="molecule type" value="Genomic_DNA"/>
</dbReference>
<proteinExistence type="predicted"/>
<feature type="transmembrane region" description="Helical" evidence="1">
    <location>
        <begin position="170"/>
        <end position="188"/>
    </location>
</feature>
<keyword evidence="1" id="KW-1133">Transmembrane helix</keyword>
<feature type="transmembrane region" description="Helical" evidence="1">
    <location>
        <begin position="139"/>
        <end position="158"/>
    </location>
</feature>
<organism evidence="2">
    <name type="scientific">viral metagenome</name>
    <dbReference type="NCBI Taxonomy" id="1070528"/>
    <lineage>
        <taxon>unclassified sequences</taxon>
        <taxon>metagenomes</taxon>
        <taxon>organismal metagenomes</taxon>
    </lineage>
</organism>
<keyword evidence="1" id="KW-0812">Transmembrane</keyword>
<name>A0A6C0HL09_9ZZZZ</name>
<protein>
    <submittedName>
        <fullName evidence="2">Uncharacterized protein</fullName>
    </submittedName>
</protein>
<dbReference type="AlphaFoldDB" id="A0A6C0HL09"/>
<keyword evidence="1" id="KW-0472">Membrane</keyword>
<accession>A0A6C0HL09</accession>